<feature type="domain" description="Methyltransferase type 11" evidence="1">
    <location>
        <begin position="55"/>
        <end position="145"/>
    </location>
</feature>
<protein>
    <submittedName>
        <fullName evidence="2">Methyltransferase domain-containing protein</fullName>
    </submittedName>
</protein>
<organism evidence="2 3">
    <name type="scientific">Paracraurococcus lichenis</name>
    <dbReference type="NCBI Taxonomy" id="3064888"/>
    <lineage>
        <taxon>Bacteria</taxon>
        <taxon>Pseudomonadati</taxon>
        <taxon>Pseudomonadota</taxon>
        <taxon>Alphaproteobacteria</taxon>
        <taxon>Acetobacterales</taxon>
        <taxon>Roseomonadaceae</taxon>
        <taxon>Paracraurococcus</taxon>
    </lineage>
</organism>
<evidence type="ECO:0000313" key="3">
    <source>
        <dbReference type="Proteomes" id="UP001243009"/>
    </source>
</evidence>
<dbReference type="SUPFAM" id="SSF53335">
    <property type="entry name" value="S-adenosyl-L-methionine-dependent methyltransferases"/>
    <property type="match status" value="1"/>
</dbReference>
<dbReference type="GO" id="GO:0008168">
    <property type="term" value="F:methyltransferase activity"/>
    <property type="evidence" value="ECO:0007669"/>
    <property type="project" value="UniProtKB-KW"/>
</dbReference>
<keyword evidence="2" id="KW-0489">Methyltransferase</keyword>
<evidence type="ECO:0000259" key="1">
    <source>
        <dbReference type="Pfam" id="PF08241"/>
    </source>
</evidence>
<dbReference type="Gene3D" id="3.40.50.150">
    <property type="entry name" value="Vaccinia Virus protein VP39"/>
    <property type="match status" value="1"/>
</dbReference>
<reference evidence="2 3" key="1">
    <citation type="submission" date="2023-08" db="EMBL/GenBank/DDBJ databases">
        <title>The draft genome sequence of Paracraurococcus sp. LOR1-02.</title>
        <authorList>
            <person name="Kingkaew E."/>
            <person name="Tanasupawat S."/>
        </authorList>
    </citation>
    <scope>NUCLEOTIDE SEQUENCE [LARGE SCALE GENOMIC DNA]</scope>
    <source>
        <strain evidence="2 3">LOR1-02</strain>
    </source>
</reference>
<dbReference type="InterPro" id="IPR029063">
    <property type="entry name" value="SAM-dependent_MTases_sf"/>
</dbReference>
<comment type="caution">
    <text evidence="2">The sequence shown here is derived from an EMBL/GenBank/DDBJ whole genome shotgun (WGS) entry which is preliminary data.</text>
</comment>
<proteinExistence type="predicted"/>
<dbReference type="InterPro" id="IPR013216">
    <property type="entry name" value="Methyltransf_11"/>
</dbReference>
<dbReference type="EMBL" id="JAUTWS010000022">
    <property type="protein sequence ID" value="MDO9710910.1"/>
    <property type="molecule type" value="Genomic_DNA"/>
</dbReference>
<dbReference type="Proteomes" id="UP001243009">
    <property type="component" value="Unassembled WGS sequence"/>
</dbReference>
<dbReference type="CDD" id="cd02440">
    <property type="entry name" value="AdoMet_MTases"/>
    <property type="match status" value="1"/>
</dbReference>
<dbReference type="RefSeq" id="WP_305105770.1">
    <property type="nucleotide sequence ID" value="NZ_JAUTWS010000022.1"/>
</dbReference>
<dbReference type="PANTHER" id="PTHR42912">
    <property type="entry name" value="METHYLTRANSFERASE"/>
    <property type="match status" value="1"/>
</dbReference>
<gene>
    <name evidence="2" type="ORF">Q7A36_21345</name>
</gene>
<dbReference type="GO" id="GO:0032259">
    <property type="term" value="P:methylation"/>
    <property type="evidence" value="ECO:0007669"/>
    <property type="project" value="UniProtKB-KW"/>
</dbReference>
<dbReference type="PANTHER" id="PTHR42912:SF93">
    <property type="entry name" value="N6-ADENOSINE-METHYLTRANSFERASE TMT1A"/>
    <property type="match status" value="1"/>
</dbReference>
<dbReference type="Pfam" id="PF08241">
    <property type="entry name" value="Methyltransf_11"/>
    <property type="match status" value="1"/>
</dbReference>
<accession>A0ABT9E4I8</accession>
<sequence length="250" mass="28333">MNTIDMKGTQQSTDALAGRGLLQSPEEWEARNTTLVHTICDLIETYKPANAQAALDVGAELGGLTDRFAVLTDMTWRAIDPDISEHAVSDQGVELFPSFGHDMPFEDQSFDCVTFINVFEHVSPEWRVPTMKEIKRVLRPGGILVGQLPNPYFPIESHSRLPLFGYVPTKLQPLYWRLTPTGWDFKKAHFFIVTINHMRRIAEELGFEIVLVQNFNYPVSAIPKAVRGLAALHSRLGVLPWAWQFVFRNP</sequence>
<name>A0ABT9E4I8_9PROT</name>
<keyword evidence="3" id="KW-1185">Reference proteome</keyword>
<evidence type="ECO:0000313" key="2">
    <source>
        <dbReference type="EMBL" id="MDO9710910.1"/>
    </source>
</evidence>
<dbReference type="InterPro" id="IPR050508">
    <property type="entry name" value="Methyltransf_Superfamily"/>
</dbReference>
<keyword evidence="2" id="KW-0808">Transferase</keyword>